<organism evidence="7 8">
    <name type="scientific">Candidatus Pullichristensenella stercorigallinarum</name>
    <dbReference type="NCBI Taxonomy" id="2840909"/>
    <lineage>
        <taxon>Bacteria</taxon>
        <taxon>Bacillati</taxon>
        <taxon>Bacillota</taxon>
        <taxon>Clostridia</taxon>
        <taxon>Candidatus Pullichristensenella</taxon>
    </lineage>
</organism>
<dbReference type="InterPro" id="IPR005845">
    <property type="entry name" value="A-D-PHexomutase_a/b/a-II"/>
</dbReference>
<accession>A0A9D1CXI3</accession>
<evidence type="ECO:0000256" key="2">
    <source>
        <dbReference type="ARBA" id="ARBA00010231"/>
    </source>
</evidence>
<dbReference type="GO" id="GO:0005975">
    <property type="term" value="P:carbohydrate metabolic process"/>
    <property type="evidence" value="ECO:0007669"/>
    <property type="project" value="InterPro"/>
</dbReference>
<dbReference type="EMBL" id="DVFZ01000095">
    <property type="protein sequence ID" value="HIQ83329.1"/>
    <property type="molecule type" value="Genomic_DNA"/>
</dbReference>
<evidence type="ECO:0000313" key="8">
    <source>
        <dbReference type="Proteomes" id="UP000824260"/>
    </source>
</evidence>
<dbReference type="InterPro" id="IPR005846">
    <property type="entry name" value="A-D-PHexomutase_a/b/a-III"/>
</dbReference>
<evidence type="ECO:0000256" key="1">
    <source>
        <dbReference type="ARBA" id="ARBA00001946"/>
    </source>
</evidence>
<feature type="domain" description="Alpha-D-phosphohexomutase alpha/beta/alpha" evidence="4">
    <location>
        <begin position="17"/>
        <end position="143"/>
    </location>
</feature>
<dbReference type="PRINTS" id="PR00509">
    <property type="entry name" value="PGMPMM"/>
</dbReference>
<reference evidence="7" key="1">
    <citation type="submission" date="2020-10" db="EMBL/GenBank/DDBJ databases">
        <authorList>
            <person name="Gilroy R."/>
        </authorList>
    </citation>
    <scope>NUCLEOTIDE SEQUENCE</scope>
    <source>
        <strain evidence="7">ChiSjej6B24-2974</strain>
    </source>
</reference>
<dbReference type="Pfam" id="PF02878">
    <property type="entry name" value="PGM_PMM_I"/>
    <property type="match status" value="1"/>
</dbReference>
<dbReference type="Gene3D" id="3.40.120.10">
    <property type="entry name" value="Alpha-D-Glucose-1,6-Bisphosphate, subunit A, domain 3"/>
    <property type="match status" value="3"/>
</dbReference>
<feature type="domain" description="Alpha-D-phosphohexomutase alpha/beta/alpha" evidence="5">
    <location>
        <begin position="182"/>
        <end position="265"/>
    </location>
</feature>
<gene>
    <name evidence="7" type="ORF">IAA52_09555</name>
</gene>
<dbReference type="InterPro" id="IPR005841">
    <property type="entry name" value="Alpha-D-phosphohexomutase_SF"/>
</dbReference>
<dbReference type="GO" id="GO:0004615">
    <property type="term" value="F:phosphomannomutase activity"/>
    <property type="evidence" value="ECO:0007669"/>
    <property type="project" value="TreeGrafter"/>
</dbReference>
<dbReference type="Proteomes" id="UP000824260">
    <property type="component" value="Unassembled WGS sequence"/>
</dbReference>
<proteinExistence type="inferred from homology"/>
<name>A0A9D1CXI3_9FIRM</name>
<evidence type="ECO:0000259" key="4">
    <source>
        <dbReference type="Pfam" id="PF02878"/>
    </source>
</evidence>
<feature type="domain" description="Alpha-D-phosphohexomutase alpha/beta/alpha" evidence="6">
    <location>
        <begin position="271"/>
        <end position="385"/>
    </location>
</feature>
<dbReference type="PANTHER" id="PTHR42946:SF1">
    <property type="entry name" value="PHOSPHOGLUCOMUTASE (ALPHA-D-GLUCOSE-1,6-BISPHOSPHATE-DEPENDENT)"/>
    <property type="match status" value="1"/>
</dbReference>
<evidence type="ECO:0000259" key="5">
    <source>
        <dbReference type="Pfam" id="PF02879"/>
    </source>
</evidence>
<evidence type="ECO:0000256" key="3">
    <source>
        <dbReference type="ARBA" id="ARBA00022553"/>
    </source>
</evidence>
<comment type="caution">
    <text evidence="7">The sequence shown here is derived from an EMBL/GenBank/DDBJ whole genome shotgun (WGS) entry which is preliminary data.</text>
</comment>
<dbReference type="Pfam" id="PF02879">
    <property type="entry name" value="PGM_PMM_II"/>
    <property type="match status" value="1"/>
</dbReference>
<dbReference type="AlphaFoldDB" id="A0A9D1CXI3"/>
<dbReference type="InterPro" id="IPR016055">
    <property type="entry name" value="A-D-PHexomutase_a/b/a-I/II/III"/>
</dbReference>
<sequence length="503" mass="54315">MTSDPCTWPRLKSGSSIRGDEALLTDEFAKKLGYAFAVWLAAQKNTTPDRLTIAVGHDPRASGPRLKAALIDGLTAADSDVLDCGLSSTPAVFLTTLDEGANADGAVMITASHLPPKINGFKFHTREGGLRGEDVDKLIELAMAARVPVRLVKPHDALSGYQESLRALVKRKLDDDAPRPLLGLHVVVDAGNGSGGFYAGFLESLGAWVEGSQFLAPDGGFPNHAPNPESPEAMRALSRAVVKNEADLGVLFDADCDRAAIVLSDGRFVNKNRLIALTAAMLLSKQPGLTIVTDSVTSTGLTRFIFEWGGTHYRFKRGYREVIDEAIRLNGEGIDCPLAIETSGHAAFRDNHFLDDGMYLVTMLICEAMDLKREGKTLYSLLDGLQEPVESLELRLDVLAGDTRAAAQDAIETILSHTLEDPSWRLAPDNREGVRILFDFGGEVESAWFQLRLSVHDPVMALNLESDVPGGVKWMLEKLSALLADCETIDLSPLRAALAGKGT</sequence>
<comment type="similarity">
    <text evidence="2">Belongs to the phosphohexose mutase family.</text>
</comment>
<evidence type="ECO:0000259" key="6">
    <source>
        <dbReference type="Pfam" id="PF02880"/>
    </source>
</evidence>
<protein>
    <submittedName>
        <fullName evidence="7">Phosphomannomutase/phosphoglucomutase</fullName>
    </submittedName>
</protein>
<reference evidence="7" key="2">
    <citation type="journal article" date="2021" name="PeerJ">
        <title>Extensive microbial diversity within the chicken gut microbiome revealed by metagenomics and culture.</title>
        <authorList>
            <person name="Gilroy R."/>
            <person name="Ravi A."/>
            <person name="Getino M."/>
            <person name="Pursley I."/>
            <person name="Horton D.L."/>
            <person name="Alikhan N.F."/>
            <person name="Baker D."/>
            <person name="Gharbi K."/>
            <person name="Hall N."/>
            <person name="Watson M."/>
            <person name="Adriaenssens E.M."/>
            <person name="Foster-Nyarko E."/>
            <person name="Jarju S."/>
            <person name="Secka A."/>
            <person name="Antonio M."/>
            <person name="Oren A."/>
            <person name="Chaudhuri R.R."/>
            <person name="La Ragione R."/>
            <person name="Hildebrand F."/>
            <person name="Pallen M.J."/>
        </authorList>
    </citation>
    <scope>NUCLEOTIDE SEQUENCE</scope>
    <source>
        <strain evidence="7">ChiSjej6B24-2974</strain>
    </source>
</reference>
<dbReference type="PANTHER" id="PTHR42946">
    <property type="entry name" value="PHOSPHOHEXOSE MUTASE"/>
    <property type="match status" value="1"/>
</dbReference>
<dbReference type="SUPFAM" id="SSF53738">
    <property type="entry name" value="Phosphoglucomutase, first 3 domains"/>
    <property type="match status" value="3"/>
</dbReference>
<dbReference type="CDD" id="cd03089">
    <property type="entry name" value="PMM_PGM"/>
    <property type="match status" value="1"/>
</dbReference>
<evidence type="ECO:0000313" key="7">
    <source>
        <dbReference type="EMBL" id="HIQ83329.1"/>
    </source>
</evidence>
<dbReference type="InterPro" id="IPR005844">
    <property type="entry name" value="A-D-PHexomutase_a/b/a-I"/>
</dbReference>
<dbReference type="FunFam" id="3.40.120.10:FF:000010">
    <property type="entry name" value="phosphomannomutase/phosphoglucomutase isoform X1"/>
    <property type="match status" value="1"/>
</dbReference>
<dbReference type="InterPro" id="IPR050060">
    <property type="entry name" value="Phosphoglucosamine_mutase"/>
</dbReference>
<dbReference type="Pfam" id="PF02880">
    <property type="entry name" value="PGM_PMM_III"/>
    <property type="match status" value="1"/>
</dbReference>
<comment type="cofactor">
    <cofactor evidence="1">
        <name>Mg(2+)</name>
        <dbReference type="ChEBI" id="CHEBI:18420"/>
    </cofactor>
</comment>
<keyword evidence="3" id="KW-0597">Phosphoprotein</keyword>